<evidence type="ECO:0000313" key="2">
    <source>
        <dbReference type="Proteomes" id="UP001311232"/>
    </source>
</evidence>
<gene>
    <name evidence="1" type="ORF">CRENBAI_008672</name>
</gene>
<dbReference type="EMBL" id="JAHHUM010001459">
    <property type="protein sequence ID" value="KAK5611835.1"/>
    <property type="molecule type" value="Genomic_DNA"/>
</dbReference>
<accession>A0AAV9RRZ2</accession>
<organism evidence="1 2">
    <name type="scientific">Crenichthys baileyi</name>
    <name type="common">White River springfish</name>
    <dbReference type="NCBI Taxonomy" id="28760"/>
    <lineage>
        <taxon>Eukaryota</taxon>
        <taxon>Metazoa</taxon>
        <taxon>Chordata</taxon>
        <taxon>Craniata</taxon>
        <taxon>Vertebrata</taxon>
        <taxon>Euteleostomi</taxon>
        <taxon>Actinopterygii</taxon>
        <taxon>Neopterygii</taxon>
        <taxon>Teleostei</taxon>
        <taxon>Neoteleostei</taxon>
        <taxon>Acanthomorphata</taxon>
        <taxon>Ovalentaria</taxon>
        <taxon>Atherinomorphae</taxon>
        <taxon>Cyprinodontiformes</taxon>
        <taxon>Goodeidae</taxon>
        <taxon>Crenichthys</taxon>
    </lineage>
</organism>
<name>A0AAV9RRZ2_9TELE</name>
<protein>
    <submittedName>
        <fullName evidence="1">Uncharacterized protein</fullName>
    </submittedName>
</protein>
<sequence>MPCQRWRLCHPHKQLQHNSSASRGDSGDRHFISDLLTSCWWTWLLSGSCTSDPHLHTGYTGDVMDVLSLPEGTRFMLLSSTLRLPCNPL</sequence>
<evidence type="ECO:0000313" key="1">
    <source>
        <dbReference type="EMBL" id="KAK5611835.1"/>
    </source>
</evidence>
<keyword evidence="2" id="KW-1185">Reference proteome</keyword>
<dbReference type="Proteomes" id="UP001311232">
    <property type="component" value="Unassembled WGS sequence"/>
</dbReference>
<proteinExistence type="predicted"/>
<dbReference type="AlphaFoldDB" id="A0AAV9RRZ2"/>
<comment type="caution">
    <text evidence="1">The sequence shown here is derived from an EMBL/GenBank/DDBJ whole genome shotgun (WGS) entry which is preliminary data.</text>
</comment>
<reference evidence="1 2" key="1">
    <citation type="submission" date="2021-06" db="EMBL/GenBank/DDBJ databases">
        <authorList>
            <person name="Palmer J.M."/>
        </authorList>
    </citation>
    <scope>NUCLEOTIDE SEQUENCE [LARGE SCALE GENOMIC DNA]</scope>
    <source>
        <strain evidence="1 2">MEX-2019</strain>
        <tissue evidence="1">Muscle</tissue>
    </source>
</reference>